<evidence type="ECO:0000256" key="3">
    <source>
        <dbReference type="ARBA" id="ARBA00022692"/>
    </source>
</evidence>
<protein>
    <submittedName>
        <fullName evidence="7">Ribonuclease BN</fullName>
    </submittedName>
</protein>
<keyword evidence="4 6" id="KW-1133">Transmembrane helix</keyword>
<evidence type="ECO:0000256" key="2">
    <source>
        <dbReference type="ARBA" id="ARBA00022475"/>
    </source>
</evidence>
<evidence type="ECO:0000256" key="5">
    <source>
        <dbReference type="ARBA" id="ARBA00023136"/>
    </source>
</evidence>
<proteinExistence type="predicted"/>
<organism evidence="7 8">
    <name type="scientific">Halococcus hamelinensis 100A6</name>
    <dbReference type="NCBI Taxonomy" id="1132509"/>
    <lineage>
        <taxon>Archaea</taxon>
        <taxon>Methanobacteriati</taxon>
        <taxon>Methanobacteriota</taxon>
        <taxon>Stenosarchaea group</taxon>
        <taxon>Halobacteria</taxon>
        <taxon>Halobacteriales</taxon>
        <taxon>Halococcaceae</taxon>
        <taxon>Halococcus</taxon>
    </lineage>
</organism>
<reference evidence="7 8" key="1">
    <citation type="journal article" date="2014" name="PLoS Genet.">
        <title>Phylogenetically driven sequencing of extremely halophilic archaea reveals strategies for static and dynamic osmo-response.</title>
        <authorList>
            <person name="Becker E.A."/>
            <person name="Seitzer P.M."/>
            <person name="Tritt A."/>
            <person name="Larsen D."/>
            <person name="Krusor M."/>
            <person name="Yao A.I."/>
            <person name="Wu D."/>
            <person name="Madern D."/>
            <person name="Eisen J.A."/>
            <person name="Darling A.E."/>
            <person name="Facciotti M.T."/>
        </authorList>
    </citation>
    <scope>NUCLEOTIDE SEQUENCE [LARGE SCALE GENOMIC DNA]</scope>
    <source>
        <strain evidence="7 8">100A6</strain>
    </source>
</reference>
<dbReference type="PANTHER" id="PTHR30213">
    <property type="entry name" value="INNER MEMBRANE PROTEIN YHJD"/>
    <property type="match status" value="1"/>
</dbReference>
<feature type="transmembrane region" description="Helical" evidence="6">
    <location>
        <begin position="126"/>
        <end position="149"/>
    </location>
</feature>
<dbReference type="Pfam" id="PF03631">
    <property type="entry name" value="Virul_fac_BrkB"/>
    <property type="match status" value="1"/>
</dbReference>
<dbReference type="AlphaFoldDB" id="M0LQH6"/>
<gene>
    <name evidence="7" type="ORF">C447_16739</name>
</gene>
<dbReference type="PATRIC" id="fig|1132509.6.peg.3883"/>
<evidence type="ECO:0000313" key="7">
    <source>
        <dbReference type="EMBL" id="EMA35822.1"/>
    </source>
</evidence>
<keyword evidence="3 6" id="KW-0812">Transmembrane</keyword>
<feature type="transmembrane region" description="Helical" evidence="6">
    <location>
        <begin position="194"/>
        <end position="215"/>
    </location>
</feature>
<feature type="transmembrane region" description="Helical" evidence="6">
    <location>
        <begin position="227"/>
        <end position="255"/>
    </location>
</feature>
<dbReference type="NCBIfam" id="TIGR00765">
    <property type="entry name" value="yihY_not_rbn"/>
    <property type="match status" value="1"/>
</dbReference>
<keyword evidence="5 6" id="KW-0472">Membrane</keyword>
<evidence type="ECO:0000256" key="1">
    <source>
        <dbReference type="ARBA" id="ARBA00004651"/>
    </source>
</evidence>
<feature type="transmembrane region" description="Helical" evidence="6">
    <location>
        <begin position="25"/>
        <end position="47"/>
    </location>
</feature>
<dbReference type="Proteomes" id="UP000011566">
    <property type="component" value="Unassembled WGS sequence"/>
</dbReference>
<comment type="subcellular location">
    <subcellularLocation>
        <location evidence="1">Cell membrane</location>
        <topology evidence="1">Multi-pass membrane protein</topology>
    </subcellularLocation>
</comment>
<dbReference type="GO" id="GO:0005886">
    <property type="term" value="C:plasma membrane"/>
    <property type="evidence" value="ECO:0007669"/>
    <property type="project" value="UniProtKB-SubCell"/>
</dbReference>
<evidence type="ECO:0000256" key="6">
    <source>
        <dbReference type="SAM" id="Phobius"/>
    </source>
</evidence>
<keyword evidence="8" id="KW-1185">Reference proteome</keyword>
<keyword evidence="2" id="KW-1003">Cell membrane</keyword>
<dbReference type="eggNOG" id="arCOG04965">
    <property type="taxonomic scope" value="Archaea"/>
</dbReference>
<comment type="caution">
    <text evidence="7">The sequence shown here is derived from an EMBL/GenBank/DDBJ whole genome shotgun (WGS) entry which is preliminary data.</text>
</comment>
<evidence type="ECO:0000313" key="8">
    <source>
        <dbReference type="Proteomes" id="UP000011566"/>
    </source>
</evidence>
<dbReference type="PANTHER" id="PTHR30213:SF0">
    <property type="entry name" value="UPF0761 MEMBRANE PROTEIN YIHY"/>
    <property type="match status" value="1"/>
</dbReference>
<evidence type="ECO:0000256" key="4">
    <source>
        <dbReference type="ARBA" id="ARBA00022989"/>
    </source>
</evidence>
<accession>M0LQH6</accession>
<feature type="transmembrane region" description="Helical" evidence="6">
    <location>
        <begin position="155"/>
        <end position="182"/>
    </location>
</feature>
<feature type="transmembrane region" description="Helical" evidence="6">
    <location>
        <begin position="80"/>
        <end position="100"/>
    </location>
</feature>
<name>M0LQH6_9EURY</name>
<sequence length="280" mass="28348">MTSFGRTFVGEVQDKEITFIAASTAYYAFVSLIPLLLLLLVTISVAVNPATANQIVTSATSSLPASAQSLVQSAVGGQSGAGGATIASVLVLLWSALKLFRGLDTAFSRAYGRESAGIVGQVKNGVVTLLAVILGAVVAVGIGAAVSFWPVEVVVAGVSAVAVVGTLATLLALAVVLLPLYYFLPGDDVTVREAIPGAAFAAVGLTVLQVVFRIYAANAGSYEAYGVLGAVLLLVTVLYFAGMVVLLGVVLNAVLAGRAAGFDVSNDDGLAARLKTGGRQ</sequence>
<dbReference type="EMBL" id="AOMB01000043">
    <property type="protein sequence ID" value="EMA35822.1"/>
    <property type="molecule type" value="Genomic_DNA"/>
</dbReference>
<dbReference type="InterPro" id="IPR017039">
    <property type="entry name" value="Virul_fac_BrkB"/>
</dbReference>
<dbReference type="PIRSF" id="PIRSF035875">
    <property type="entry name" value="RNase_BN"/>
    <property type="match status" value="1"/>
</dbReference>